<name>A0A9N8H2A4_9STRA</name>
<feature type="binding site" evidence="6">
    <location>
        <position position="180"/>
    </location>
    <ligand>
        <name>Ca(2+)</name>
        <dbReference type="ChEBI" id="CHEBI:29108"/>
    </ligand>
</feature>
<dbReference type="OrthoDB" id="25028at2759"/>
<sequence length="440" mass="49224">MKSAPSSNGSVQMSALNQKASTMSMMMPLRSESFAYPKAGSSDIMAQIQFYGRQHGQKILATLSFLVFILFISSDYVHDGSGLGNLRRNSRYGASFGGAAHRGYFRVEDSIKPNSKFTFAAITDLDELSKEKEARKPTWDSFMLLGDIQWVNGKYALTMEPKMRTLKTKHNEAGRGAEFSELTIYHNRLLTFDDRTGDVFEVLNTPNGDDSFVVPRFVITEGSGDTDKGMKWEWSTVKDDLLYMGSMGKEYTNPDGSIANTNNLWVATLSAEGVLSRIDWAKNYNVVRKALGAESPGYVIHEAINWSDHLKKWVFLPRRISSEAYDENKDEKNGSNKLVLVSEDFSSAKVVEINMADKDGLHGFSSFAFVPNTKDRHALALRSVEEDCVGGDDQVCKQRSYIVVFDVMTGEVLLDEVKIEANMKFEGVEFMDPHITPPAY</sequence>
<evidence type="ECO:0000313" key="7">
    <source>
        <dbReference type="EMBL" id="CAB9496525.1"/>
    </source>
</evidence>
<feature type="binding site" evidence="6">
    <location>
        <position position="233"/>
    </location>
    <ligand>
        <name>Ca(2+)</name>
        <dbReference type="ChEBI" id="CHEBI:29108"/>
    </ligand>
</feature>
<dbReference type="GO" id="GO:0004382">
    <property type="term" value="F:GDP phosphatase activity"/>
    <property type="evidence" value="ECO:0007669"/>
    <property type="project" value="TreeGrafter"/>
</dbReference>
<dbReference type="GO" id="GO:0045134">
    <property type="term" value="F:UDP phosphatase activity"/>
    <property type="evidence" value="ECO:0007669"/>
    <property type="project" value="TreeGrafter"/>
</dbReference>
<comment type="cofactor">
    <cofactor evidence="1 6">
        <name>Ca(2+)</name>
        <dbReference type="ChEBI" id="CHEBI:29108"/>
    </cofactor>
</comment>
<organism evidence="7 8">
    <name type="scientific">Seminavis robusta</name>
    <dbReference type="NCBI Taxonomy" id="568900"/>
    <lineage>
        <taxon>Eukaryota</taxon>
        <taxon>Sar</taxon>
        <taxon>Stramenopiles</taxon>
        <taxon>Ochrophyta</taxon>
        <taxon>Bacillariophyta</taxon>
        <taxon>Bacillariophyceae</taxon>
        <taxon>Bacillariophycidae</taxon>
        <taxon>Naviculales</taxon>
        <taxon>Naviculaceae</taxon>
        <taxon>Seminavis</taxon>
    </lineage>
</organism>
<evidence type="ECO:0000313" key="8">
    <source>
        <dbReference type="Proteomes" id="UP001153069"/>
    </source>
</evidence>
<dbReference type="GO" id="GO:0030166">
    <property type="term" value="P:proteoglycan biosynthetic process"/>
    <property type="evidence" value="ECO:0007669"/>
    <property type="project" value="TreeGrafter"/>
</dbReference>
<reference evidence="7" key="1">
    <citation type="submission" date="2020-06" db="EMBL/GenBank/DDBJ databases">
        <authorList>
            <consortium name="Plant Systems Biology data submission"/>
        </authorList>
    </citation>
    <scope>NUCLEOTIDE SEQUENCE</scope>
    <source>
        <strain evidence="7">D6</strain>
    </source>
</reference>
<evidence type="ECO:0000256" key="2">
    <source>
        <dbReference type="ARBA" id="ARBA00022723"/>
    </source>
</evidence>
<comment type="caution">
    <text evidence="7">The sequence shown here is derived from an EMBL/GenBank/DDBJ whole genome shotgun (WGS) entry which is preliminary data.</text>
</comment>
<feature type="binding site" evidence="6">
    <location>
        <position position="426"/>
    </location>
    <ligand>
        <name>Ca(2+)</name>
        <dbReference type="ChEBI" id="CHEBI:29108"/>
    </ligand>
</feature>
<dbReference type="Gene3D" id="2.120.10.100">
    <property type="entry name" value="Apyrase"/>
    <property type="match status" value="1"/>
</dbReference>
<evidence type="ECO:0000256" key="1">
    <source>
        <dbReference type="ARBA" id="ARBA00001913"/>
    </source>
</evidence>
<dbReference type="GO" id="GO:0005509">
    <property type="term" value="F:calcium ion binding"/>
    <property type="evidence" value="ECO:0007669"/>
    <property type="project" value="InterPro"/>
</dbReference>
<dbReference type="SUPFAM" id="SSF101887">
    <property type="entry name" value="Apyrase"/>
    <property type="match status" value="1"/>
</dbReference>
<evidence type="ECO:0000256" key="5">
    <source>
        <dbReference type="ARBA" id="ARBA00025738"/>
    </source>
</evidence>
<evidence type="ECO:0000256" key="6">
    <source>
        <dbReference type="PIRSR" id="PIRSR609283-1"/>
    </source>
</evidence>
<dbReference type="Pfam" id="PF06079">
    <property type="entry name" value="Apyrase"/>
    <property type="match status" value="1"/>
</dbReference>
<protein>
    <submittedName>
        <fullName evidence="7">Soluble calcium-activated nucleotidase 1</fullName>
    </submittedName>
</protein>
<comment type="similarity">
    <text evidence="5">Belongs to the apyrase family.</text>
</comment>
<keyword evidence="2 6" id="KW-0479">Metal-binding</keyword>
<dbReference type="InterPro" id="IPR036258">
    <property type="entry name" value="Apyrase_sf"/>
</dbReference>
<dbReference type="AlphaFoldDB" id="A0A9N8H2A4"/>
<feature type="binding site" evidence="6">
    <location>
        <position position="181"/>
    </location>
    <ligand>
        <name>Ca(2+)</name>
        <dbReference type="ChEBI" id="CHEBI:29108"/>
    </ligand>
</feature>
<dbReference type="EMBL" id="CAICTM010000006">
    <property type="protein sequence ID" value="CAB9496525.1"/>
    <property type="molecule type" value="Genomic_DNA"/>
</dbReference>
<keyword evidence="3" id="KW-0378">Hydrolase</keyword>
<keyword evidence="4 6" id="KW-0106">Calcium</keyword>
<accession>A0A9N8H2A4</accession>
<dbReference type="PANTHER" id="PTHR13023:SF3">
    <property type="entry name" value="SOLUBLE CALCIUM-ACTIVATED NUCLEOTIDASE 1"/>
    <property type="match status" value="1"/>
</dbReference>
<feature type="binding site" evidence="6">
    <location>
        <position position="302"/>
    </location>
    <ligand>
        <name>Ca(2+)</name>
        <dbReference type="ChEBI" id="CHEBI:29108"/>
    </ligand>
</feature>
<keyword evidence="8" id="KW-1185">Reference proteome</keyword>
<dbReference type="InterPro" id="IPR009283">
    <property type="entry name" value="Apyrase"/>
</dbReference>
<feature type="binding site" evidence="6">
    <location>
        <position position="365"/>
    </location>
    <ligand>
        <name>Ca(2+)</name>
        <dbReference type="ChEBI" id="CHEBI:29108"/>
    </ligand>
</feature>
<dbReference type="PANTHER" id="PTHR13023">
    <property type="entry name" value="APYRASE"/>
    <property type="match status" value="1"/>
</dbReference>
<proteinExistence type="inferred from homology"/>
<gene>
    <name evidence="7" type="ORF">SEMRO_6_G004960.1</name>
</gene>
<evidence type="ECO:0000256" key="4">
    <source>
        <dbReference type="ARBA" id="ARBA00022837"/>
    </source>
</evidence>
<dbReference type="Proteomes" id="UP001153069">
    <property type="component" value="Unassembled WGS sequence"/>
</dbReference>
<evidence type="ECO:0000256" key="3">
    <source>
        <dbReference type="ARBA" id="ARBA00022801"/>
    </source>
</evidence>